<gene>
    <name evidence="2" type="ORF">AV926_18070</name>
</gene>
<name>A0A163V0E4_9FLAO</name>
<feature type="signal peptide" evidence="1">
    <location>
        <begin position="1"/>
        <end position="19"/>
    </location>
</feature>
<evidence type="ECO:0000256" key="1">
    <source>
        <dbReference type="SAM" id="SignalP"/>
    </source>
</evidence>
<dbReference type="EMBL" id="LQNU01000095">
    <property type="protein sequence ID" value="KZE74143.1"/>
    <property type="molecule type" value="Genomic_DNA"/>
</dbReference>
<organism evidence="2 3">
    <name type="scientific">Myroides marinus</name>
    <dbReference type="NCBI Taxonomy" id="703342"/>
    <lineage>
        <taxon>Bacteria</taxon>
        <taxon>Pseudomonadati</taxon>
        <taxon>Bacteroidota</taxon>
        <taxon>Flavobacteriia</taxon>
        <taxon>Flavobacteriales</taxon>
        <taxon>Flavobacteriaceae</taxon>
        <taxon>Myroides</taxon>
    </lineage>
</organism>
<keyword evidence="1" id="KW-0732">Signal</keyword>
<accession>A0A163V0E4</accession>
<dbReference type="OrthoDB" id="1164858at2"/>
<evidence type="ECO:0008006" key="4">
    <source>
        <dbReference type="Google" id="ProtNLM"/>
    </source>
</evidence>
<comment type="caution">
    <text evidence="2">The sequence shown here is derived from an EMBL/GenBank/DDBJ whole genome shotgun (WGS) entry which is preliminary data.</text>
</comment>
<evidence type="ECO:0000313" key="2">
    <source>
        <dbReference type="EMBL" id="KZE74143.1"/>
    </source>
</evidence>
<reference evidence="2 3" key="1">
    <citation type="submission" date="2016-01" db="EMBL/GenBank/DDBJ databases">
        <title>Whole genome sequencing of Myroides marinus L41.</title>
        <authorList>
            <person name="Hong K.W."/>
        </authorList>
    </citation>
    <scope>NUCLEOTIDE SEQUENCE [LARGE SCALE GENOMIC DNA]</scope>
    <source>
        <strain evidence="2 3">L41</strain>
    </source>
</reference>
<dbReference type="RefSeq" id="WP_038987481.1">
    <property type="nucleotide sequence ID" value="NZ_JWJO01000049.1"/>
</dbReference>
<feature type="chain" id="PRO_5007846562" description="Carboxypeptidase regulatory-like domain-containing protein" evidence="1">
    <location>
        <begin position="20"/>
        <end position="295"/>
    </location>
</feature>
<proteinExistence type="predicted"/>
<dbReference type="Proteomes" id="UP000076630">
    <property type="component" value="Unassembled WGS sequence"/>
</dbReference>
<protein>
    <recommendedName>
        <fullName evidence="4">Carboxypeptidase regulatory-like domain-containing protein</fullName>
    </recommendedName>
</protein>
<evidence type="ECO:0000313" key="3">
    <source>
        <dbReference type="Proteomes" id="UP000076630"/>
    </source>
</evidence>
<keyword evidence="3" id="KW-1185">Reference proteome</keyword>
<sequence>MKNIIKLVLTLLVTNLSFAQTPIDYNKILVDVLYKDQHYRTLYESEEDKVKKEEFEKAMIKADQENQDIVFPIIEKLNNNEDLKLDENSWSTCFLVLQHADLKNQLQYKDFVFKYYKTGKIKNYEYLIFMDRIYVNTNKAQLFGSQVLDLPNEKILVYPFLDDTTRAEAFKSIDMNIIFHSIINGKLGYSTNLTKKKTIDNGLQYPIIKLNKDEFVIYGVIFNHDKDKGVPNVNISINDKSIAKTDDTGYFQILINKKDIPKTVDFEYNNQHYKQTIEDIKGDFQLVLKALTSFQ</sequence>
<dbReference type="AlphaFoldDB" id="A0A163V0E4"/>